<dbReference type="Gene3D" id="3.40.50.620">
    <property type="entry name" value="HUPs"/>
    <property type="match status" value="1"/>
</dbReference>
<evidence type="ECO:0000256" key="2">
    <source>
        <dbReference type="ARBA" id="ARBA00011881"/>
    </source>
</evidence>
<sequence length="406" mass="45186">MAKEKVVLAYSGGLDTSIIIPWLKENYDYDVIAVCGDVGQGKETDGLEERAKKAGASKLYIEDLRDDYVKDYIFPTLKAGAVYEGKYLLGTSHARPIIAKRLVEIAHKEGAVAICHGATGKGNDQVRFELGIKALDPSLKIIAPWRIWDIKSREDAVDYAEAHNIEIPVTKKDLYSRDRNIWHISHEGMDLEDPANEPQLDSLLKLGVSPEKAPNEPKYITIGFEKGEPVSLDGKKLDPRPLVEELNKLGGAYGVGIADIVEDRLVGMKSRGVYETPGGTILYTAIQELEYLCLDRDTQAFKRQSAIKFAELVYDGKWFTPLRESMSAMFDVMDETVTGEVRLKLYKGSVTPAGAKSPYSLYNEDIASFGDSHELYSHKDSEGFINLFGLPLKVRAMMKKKNGLDK</sequence>
<organism evidence="12 13">
    <name type="scientific">Hominilimicola fabiformis</name>
    <dbReference type="NCBI Taxonomy" id="2885356"/>
    <lineage>
        <taxon>Bacteria</taxon>
        <taxon>Bacillati</taxon>
        <taxon>Bacillota</taxon>
        <taxon>Clostridia</taxon>
        <taxon>Eubacteriales</taxon>
        <taxon>Oscillospiraceae</taxon>
        <taxon>Hominilimicola</taxon>
    </lineage>
</organism>
<feature type="binding site" evidence="9">
    <location>
        <position position="262"/>
    </location>
    <ligand>
        <name>L-citrulline</name>
        <dbReference type="ChEBI" id="CHEBI:57743"/>
    </ligand>
</feature>
<evidence type="ECO:0000313" key="13">
    <source>
        <dbReference type="Proteomes" id="UP001198242"/>
    </source>
</evidence>
<dbReference type="GO" id="GO:0004055">
    <property type="term" value="F:argininosuccinate synthase activity"/>
    <property type="evidence" value="ECO:0007669"/>
    <property type="project" value="UniProtKB-UniRule"/>
</dbReference>
<evidence type="ECO:0000256" key="9">
    <source>
        <dbReference type="HAMAP-Rule" id="MF_00005"/>
    </source>
</evidence>
<comment type="subunit">
    <text evidence="2 9">Homotetramer.</text>
</comment>
<dbReference type="PROSITE" id="PS00565">
    <property type="entry name" value="ARGININOSUCCIN_SYN_2"/>
    <property type="match status" value="1"/>
</dbReference>
<dbReference type="FunFam" id="3.90.1260.10:FF:000007">
    <property type="entry name" value="Argininosuccinate synthase"/>
    <property type="match status" value="1"/>
</dbReference>
<feature type="binding site" evidence="9">
    <location>
        <position position="127"/>
    </location>
    <ligand>
        <name>L-citrulline</name>
        <dbReference type="ChEBI" id="CHEBI:57743"/>
    </ligand>
</feature>
<gene>
    <name evidence="9" type="primary">argG</name>
    <name evidence="12" type="ORF">LKE05_02385</name>
</gene>
<keyword evidence="9" id="KW-0963">Cytoplasm</keyword>
<protein>
    <recommendedName>
        <fullName evidence="3 9">Argininosuccinate synthase</fullName>
        <ecNumber evidence="3 9">6.3.4.5</ecNumber>
    </recommendedName>
    <alternativeName>
        <fullName evidence="9">Citrulline--aspartate ligase</fullName>
    </alternativeName>
</protein>
<comment type="caution">
    <text evidence="9">Lacks conserved residue(s) required for the propagation of feature annotation.</text>
</comment>
<dbReference type="Proteomes" id="UP001198242">
    <property type="component" value="Unassembled WGS sequence"/>
</dbReference>
<evidence type="ECO:0000259" key="10">
    <source>
        <dbReference type="Pfam" id="PF00764"/>
    </source>
</evidence>
<feature type="binding site" evidence="9">
    <location>
        <position position="117"/>
    </location>
    <ligand>
        <name>ATP</name>
        <dbReference type="ChEBI" id="CHEBI:30616"/>
    </ligand>
</feature>
<feature type="binding site" evidence="9">
    <location>
        <position position="92"/>
    </location>
    <ligand>
        <name>L-citrulline</name>
        <dbReference type="ChEBI" id="CHEBI:57743"/>
    </ligand>
</feature>
<evidence type="ECO:0000256" key="6">
    <source>
        <dbReference type="ARBA" id="ARBA00022605"/>
    </source>
</evidence>
<evidence type="ECO:0000256" key="7">
    <source>
        <dbReference type="ARBA" id="ARBA00022741"/>
    </source>
</evidence>
<dbReference type="InterPro" id="IPR024074">
    <property type="entry name" value="AS_cat/multimer_dom_body"/>
</dbReference>
<keyword evidence="13" id="KW-1185">Reference proteome</keyword>
<dbReference type="FunFam" id="3.40.50.620:FF:000019">
    <property type="entry name" value="Argininosuccinate synthase"/>
    <property type="match status" value="1"/>
</dbReference>
<proteinExistence type="inferred from homology"/>
<keyword evidence="5 9" id="KW-0436">Ligase</keyword>
<dbReference type="RefSeq" id="WP_117965755.1">
    <property type="nucleotide sequence ID" value="NZ_JAJEQM010000002.1"/>
</dbReference>
<dbReference type="GO" id="GO:0006526">
    <property type="term" value="P:L-arginine biosynthetic process"/>
    <property type="evidence" value="ECO:0007669"/>
    <property type="project" value="UniProtKB-UniRule"/>
</dbReference>
<keyword evidence="8 9" id="KW-0067">ATP-binding</keyword>
<feature type="binding site" evidence="9">
    <location>
        <position position="119"/>
    </location>
    <ligand>
        <name>L-aspartate</name>
        <dbReference type="ChEBI" id="CHEBI:29991"/>
    </ligand>
</feature>
<evidence type="ECO:0000256" key="3">
    <source>
        <dbReference type="ARBA" id="ARBA00012286"/>
    </source>
</evidence>
<feature type="domain" description="Arginosuccinate synthase-like N-terminal" evidence="10">
    <location>
        <begin position="5"/>
        <end position="166"/>
    </location>
</feature>
<dbReference type="GO" id="GO:0000053">
    <property type="term" value="P:argininosuccinate metabolic process"/>
    <property type="evidence" value="ECO:0007669"/>
    <property type="project" value="TreeGrafter"/>
</dbReference>
<dbReference type="InterPro" id="IPR014729">
    <property type="entry name" value="Rossmann-like_a/b/a_fold"/>
</dbReference>
<dbReference type="InterPro" id="IPR048267">
    <property type="entry name" value="Arginosuc_syn_N"/>
</dbReference>
<comment type="similarity">
    <text evidence="9">Belongs to the argininosuccinate synthase family. Type 1 subfamily.</text>
</comment>
<dbReference type="GO" id="GO:0005737">
    <property type="term" value="C:cytoplasm"/>
    <property type="evidence" value="ECO:0007669"/>
    <property type="project" value="UniProtKB-SubCell"/>
</dbReference>
<evidence type="ECO:0000256" key="1">
    <source>
        <dbReference type="ARBA" id="ARBA00004967"/>
    </source>
</evidence>
<evidence type="ECO:0000256" key="4">
    <source>
        <dbReference type="ARBA" id="ARBA00022571"/>
    </source>
</evidence>
<feature type="binding site" evidence="9">
    <location>
        <position position="176"/>
    </location>
    <ligand>
        <name>L-citrulline</name>
        <dbReference type="ChEBI" id="CHEBI:57743"/>
    </ligand>
</feature>
<dbReference type="EMBL" id="JAJEQM010000002">
    <property type="protein sequence ID" value="MCC2209640.1"/>
    <property type="molecule type" value="Genomic_DNA"/>
</dbReference>
<dbReference type="PANTHER" id="PTHR11587">
    <property type="entry name" value="ARGININOSUCCINATE SYNTHASE"/>
    <property type="match status" value="1"/>
</dbReference>
<keyword evidence="7 9" id="KW-0547">Nucleotide-binding</keyword>
<feature type="binding site" evidence="9">
    <location>
        <position position="124"/>
    </location>
    <ligand>
        <name>L-aspartate</name>
        <dbReference type="ChEBI" id="CHEBI:29991"/>
    </ligand>
</feature>
<dbReference type="NCBIfam" id="NF001770">
    <property type="entry name" value="PRK00509.1"/>
    <property type="match status" value="1"/>
</dbReference>
<comment type="caution">
    <text evidence="12">The sequence shown here is derived from an EMBL/GenBank/DDBJ whole genome shotgun (WGS) entry which is preliminary data.</text>
</comment>
<dbReference type="EC" id="6.3.4.5" evidence="3 9"/>
<dbReference type="NCBIfam" id="TIGR00032">
    <property type="entry name" value="argG"/>
    <property type="match status" value="1"/>
</dbReference>
<feature type="domain" description="Arginosuccinate synthase C-terminal" evidence="11">
    <location>
        <begin position="175"/>
        <end position="394"/>
    </location>
</feature>
<dbReference type="InterPro" id="IPR001518">
    <property type="entry name" value="Arginosuc_synth"/>
</dbReference>
<dbReference type="InterPro" id="IPR023434">
    <property type="entry name" value="Arginosuc_synth_type_1_subfam"/>
</dbReference>
<dbReference type="GO" id="GO:0005524">
    <property type="term" value="F:ATP binding"/>
    <property type="evidence" value="ECO:0007669"/>
    <property type="project" value="UniProtKB-UniRule"/>
</dbReference>
<feature type="binding site" evidence="9">
    <location>
        <position position="123"/>
    </location>
    <ligand>
        <name>L-aspartate</name>
        <dbReference type="ChEBI" id="CHEBI:29991"/>
    </ligand>
</feature>
<evidence type="ECO:0000313" key="12">
    <source>
        <dbReference type="EMBL" id="MCC2209640.1"/>
    </source>
</evidence>
<feature type="binding site" evidence="9">
    <location>
        <begin position="9"/>
        <end position="17"/>
    </location>
    <ligand>
        <name>ATP</name>
        <dbReference type="ChEBI" id="CHEBI:30616"/>
    </ligand>
</feature>
<evidence type="ECO:0000256" key="5">
    <source>
        <dbReference type="ARBA" id="ARBA00022598"/>
    </source>
</evidence>
<dbReference type="Gene3D" id="3.90.1260.10">
    <property type="entry name" value="Argininosuccinate synthetase, chain A, domain 2"/>
    <property type="match status" value="1"/>
</dbReference>
<feature type="binding site" evidence="9">
    <location>
        <position position="87"/>
    </location>
    <ligand>
        <name>L-citrulline</name>
        <dbReference type="ChEBI" id="CHEBI:57743"/>
    </ligand>
</feature>
<evidence type="ECO:0000259" key="11">
    <source>
        <dbReference type="Pfam" id="PF20979"/>
    </source>
</evidence>
<dbReference type="CDD" id="cd01999">
    <property type="entry name" value="ASS"/>
    <property type="match status" value="1"/>
</dbReference>
<feature type="binding site" evidence="9">
    <location>
        <position position="123"/>
    </location>
    <ligand>
        <name>L-citrulline</name>
        <dbReference type="ChEBI" id="CHEBI:57743"/>
    </ligand>
</feature>
<keyword evidence="4 9" id="KW-0055">Arginine biosynthesis</keyword>
<evidence type="ECO:0000256" key="8">
    <source>
        <dbReference type="ARBA" id="ARBA00022840"/>
    </source>
</evidence>
<dbReference type="AlphaFoldDB" id="A0AAE3DXG9"/>
<dbReference type="Pfam" id="PF20979">
    <property type="entry name" value="Arginosuc_syn_C"/>
    <property type="match status" value="1"/>
</dbReference>
<dbReference type="PROSITE" id="PS00564">
    <property type="entry name" value="ARGININOSUCCIN_SYN_1"/>
    <property type="match status" value="1"/>
</dbReference>
<feature type="binding site" evidence="9">
    <location>
        <position position="274"/>
    </location>
    <ligand>
        <name>L-citrulline</name>
        <dbReference type="ChEBI" id="CHEBI:57743"/>
    </ligand>
</feature>
<accession>A0AAE3DXG9</accession>
<name>A0AAE3DXG9_9FIRM</name>
<dbReference type="InterPro" id="IPR048268">
    <property type="entry name" value="Arginosuc_syn_C"/>
</dbReference>
<feature type="binding site" evidence="9">
    <location>
        <position position="185"/>
    </location>
    <ligand>
        <name>L-citrulline</name>
        <dbReference type="ChEBI" id="CHEBI:57743"/>
    </ligand>
</feature>
<dbReference type="Pfam" id="PF00764">
    <property type="entry name" value="Arginosuc_synth"/>
    <property type="match status" value="1"/>
</dbReference>
<comment type="pathway">
    <text evidence="1 9">Amino-acid biosynthesis; L-arginine biosynthesis; L-arginine from L-ornithine and carbamoyl phosphate: step 2/3.</text>
</comment>
<dbReference type="SUPFAM" id="SSF52402">
    <property type="entry name" value="Adenine nucleotide alpha hydrolases-like"/>
    <property type="match status" value="1"/>
</dbReference>
<dbReference type="HAMAP" id="MF_00005">
    <property type="entry name" value="Arg_succ_synth_type1"/>
    <property type="match status" value="1"/>
</dbReference>
<comment type="catalytic activity">
    <reaction evidence="9">
        <text>L-citrulline + L-aspartate + ATP = 2-(N(omega)-L-arginino)succinate + AMP + diphosphate + H(+)</text>
        <dbReference type="Rhea" id="RHEA:10932"/>
        <dbReference type="ChEBI" id="CHEBI:15378"/>
        <dbReference type="ChEBI" id="CHEBI:29991"/>
        <dbReference type="ChEBI" id="CHEBI:30616"/>
        <dbReference type="ChEBI" id="CHEBI:33019"/>
        <dbReference type="ChEBI" id="CHEBI:57472"/>
        <dbReference type="ChEBI" id="CHEBI:57743"/>
        <dbReference type="ChEBI" id="CHEBI:456215"/>
        <dbReference type="EC" id="6.3.4.5"/>
    </reaction>
</comment>
<dbReference type="PANTHER" id="PTHR11587:SF2">
    <property type="entry name" value="ARGININOSUCCINATE SYNTHASE"/>
    <property type="match status" value="1"/>
</dbReference>
<dbReference type="SUPFAM" id="SSF69864">
    <property type="entry name" value="Argininosuccinate synthetase, C-terminal domain"/>
    <property type="match status" value="1"/>
</dbReference>
<keyword evidence="6 9" id="KW-0028">Amino-acid biosynthesis</keyword>
<comment type="subcellular location">
    <subcellularLocation>
        <location evidence="9">Cytoplasm</location>
    </subcellularLocation>
</comment>
<dbReference type="InterPro" id="IPR018223">
    <property type="entry name" value="Arginosuc_synth_CS"/>
</dbReference>
<dbReference type="GO" id="GO:0000050">
    <property type="term" value="P:urea cycle"/>
    <property type="evidence" value="ECO:0007669"/>
    <property type="project" value="TreeGrafter"/>
</dbReference>
<reference evidence="12 13" key="1">
    <citation type="submission" date="2021-10" db="EMBL/GenBank/DDBJ databases">
        <title>Anaerobic single-cell dispensing facilitates the cultivation of human gut bacteria.</title>
        <authorList>
            <person name="Afrizal A."/>
        </authorList>
    </citation>
    <scope>NUCLEOTIDE SEQUENCE [LARGE SCALE GENOMIC DNA]</scope>
    <source>
        <strain evidence="12 13">CLA-AA-H232</strain>
    </source>
</reference>